<accession>A0AA35S717</accession>
<organism evidence="1 2">
    <name type="scientific">Geodia barretti</name>
    <name type="common">Barrett's horny sponge</name>
    <dbReference type="NCBI Taxonomy" id="519541"/>
    <lineage>
        <taxon>Eukaryota</taxon>
        <taxon>Metazoa</taxon>
        <taxon>Porifera</taxon>
        <taxon>Demospongiae</taxon>
        <taxon>Heteroscleromorpha</taxon>
        <taxon>Tetractinellida</taxon>
        <taxon>Astrophorina</taxon>
        <taxon>Geodiidae</taxon>
        <taxon>Geodia</taxon>
    </lineage>
</organism>
<evidence type="ECO:0000313" key="2">
    <source>
        <dbReference type="Proteomes" id="UP001174909"/>
    </source>
</evidence>
<reference evidence="1" key="1">
    <citation type="submission" date="2023-03" db="EMBL/GenBank/DDBJ databases">
        <authorList>
            <person name="Steffen K."/>
            <person name="Cardenas P."/>
        </authorList>
    </citation>
    <scope>NUCLEOTIDE SEQUENCE</scope>
</reference>
<dbReference type="Proteomes" id="UP001174909">
    <property type="component" value="Unassembled WGS sequence"/>
</dbReference>
<protein>
    <submittedName>
        <fullName evidence="1">Uncharacterized protein</fullName>
    </submittedName>
</protein>
<evidence type="ECO:0000313" key="1">
    <source>
        <dbReference type="EMBL" id="CAI8024109.1"/>
    </source>
</evidence>
<dbReference type="EMBL" id="CASHTH010002054">
    <property type="protein sequence ID" value="CAI8024109.1"/>
    <property type="molecule type" value="Genomic_DNA"/>
</dbReference>
<dbReference type="AlphaFoldDB" id="A0AA35S717"/>
<name>A0AA35S717_GEOBA</name>
<sequence>MYSIPPKTDSRNFGWYSELTSSSSQYQQLKLLKDVTSVPVEGFFFCDPDRNNNDDNYISIGIQRERISVLIKRSSMADLDMVKQHSL</sequence>
<gene>
    <name evidence="1" type="ORF">GBAR_LOCUS14038</name>
</gene>
<keyword evidence="2" id="KW-1185">Reference proteome</keyword>
<comment type="caution">
    <text evidence="1">The sequence shown here is derived from an EMBL/GenBank/DDBJ whole genome shotgun (WGS) entry which is preliminary data.</text>
</comment>
<proteinExistence type="predicted"/>